<reference evidence="5" key="1">
    <citation type="submission" date="2018-12" db="EMBL/GenBank/DDBJ databases">
        <title>Tengunoibacter tsumagoiensis gen. nov., sp. nov., Dictyobacter kobayashii sp. nov., D. alpinus sp. nov., and D. joshuensis sp. nov. and description of Dictyobacteraceae fam. nov. within the order Ktedonobacterales isolated from Tengu-no-mugimeshi.</title>
        <authorList>
            <person name="Wang C.M."/>
            <person name="Zheng Y."/>
            <person name="Sakai Y."/>
            <person name="Toyoda A."/>
            <person name="Minakuchi Y."/>
            <person name="Abe K."/>
            <person name="Yokota A."/>
            <person name="Yabe S."/>
        </authorList>
    </citation>
    <scope>NUCLEOTIDE SEQUENCE [LARGE SCALE GENOMIC DNA]</scope>
    <source>
        <strain evidence="5">Uno16</strain>
    </source>
</reference>
<name>A0A402BB26_9CHLR</name>
<keyword evidence="5" id="KW-1185">Reference proteome</keyword>
<dbReference type="Gene3D" id="1.20.120.450">
    <property type="entry name" value="dinb family like domain"/>
    <property type="match status" value="1"/>
</dbReference>
<dbReference type="EMBL" id="BIFT01000001">
    <property type="protein sequence ID" value="GCE28492.1"/>
    <property type="molecule type" value="Genomic_DNA"/>
</dbReference>
<proteinExistence type="inferred from homology"/>
<dbReference type="GO" id="GO:0046872">
    <property type="term" value="F:metal ion binding"/>
    <property type="evidence" value="ECO:0007669"/>
    <property type="project" value="UniProtKB-KW"/>
</dbReference>
<evidence type="ECO:0000313" key="5">
    <source>
        <dbReference type="Proteomes" id="UP000287171"/>
    </source>
</evidence>
<evidence type="ECO:0000256" key="2">
    <source>
        <dbReference type="ARBA" id="ARBA00022723"/>
    </source>
</evidence>
<evidence type="ECO:0008006" key="6">
    <source>
        <dbReference type="Google" id="ProtNLM"/>
    </source>
</evidence>
<comment type="similarity">
    <text evidence="1">Belongs to the DinB family.</text>
</comment>
<sequence>MMTGLSEFFQYNLWANLRLLDACAELSDAQLDATMPGTFGSVRETLMHLFSSEEGYTYSFTKTRPTSPLKEVSTFVGFAELRRRAEASGTMLIQAVEQRDLSETFYLDGGTYECQAYIVALQAINHGIDHRSQIATILSQQGIELPDLDAWGYNDSLRANA</sequence>
<dbReference type="OrthoDB" id="9811413at2"/>
<dbReference type="PANTHER" id="PTHR37302:SF1">
    <property type="entry name" value="PROTEIN DINB"/>
    <property type="match status" value="1"/>
</dbReference>
<feature type="binding site" evidence="3">
    <location>
        <position position="130"/>
    </location>
    <ligand>
        <name>a divalent metal cation</name>
        <dbReference type="ChEBI" id="CHEBI:60240"/>
    </ligand>
</feature>
<dbReference type="AlphaFoldDB" id="A0A402BB26"/>
<dbReference type="InterPro" id="IPR034660">
    <property type="entry name" value="DinB/YfiT-like"/>
</dbReference>
<evidence type="ECO:0000256" key="1">
    <source>
        <dbReference type="ARBA" id="ARBA00008635"/>
    </source>
</evidence>
<feature type="binding site" evidence="3">
    <location>
        <position position="48"/>
    </location>
    <ligand>
        <name>a divalent metal cation</name>
        <dbReference type="ChEBI" id="CHEBI:60240"/>
    </ligand>
</feature>
<dbReference type="SUPFAM" id="SSF109854">
    <property type="entry name" value="DinB/YfiT-like putative metalloenzymes"/>
    <property type="match status" value="1"/>
</dbReference>
<dbReference type="Pfam" id="PF05163">
    <property type="entry name" value="DinB"/>
    <property type="match status" value="1"/>
</dbReference>
<keyword evidence="2 3" id="KW-0479">Metal-binding</keyword>
<accession>A0A402BB26</accession>
<dbReference type="RefSeq" id="WP_126628703.1">
    <property type="nucleotide sequence ID" value="NZ_BIFT01000001.1"/>
</dbReference>
<protein>
    <recommendedName>
        <fullName evidence="6">Damage-inducible protein DinB</fullName>
    </recommendedName>
</protein>
<gene>
    <name evidence="4" type="ORF">KDA_39760</name>
</gene>
<dbReference type="InterPro" id="IPR007837">
    <property type="entry name" value="DinB"/>
</dbReference>
<comment type="caution">
    <text evidence="4">The sequence shown here is derived from an EMBL/GenBank/DDBJ whole genome shotgun (WGS) entry which is preliminary data.</text>
</comment>
<dbReference type="PANTHER" id="PTHR37302">
    <property type="entry name" value="SLR1116 PROTEIN"/>
    <property type="match status" value="1"/>
</dbReference>
<dbReference type="Proteomes" id="UP000287171">
    <property type="component" value="Unassembled WGS sequence"/>
</dbReference>
<evidence type="ECO:0000313" key="4">
    <source>
        <dbReference type="EMBL" id="GCE28492.1"/>
    </source>
</evidence>
<feature type="binding site" evidence="3">
    <location>
        <position position="126"/>
    </location>
    <ligand>
        <name>a divalent metal cation</name>
        <dbReference type="ChEBI" id="CHEBI:60240"/>
    </ligand>
</feature>
<evidence type="ECO:0000256" key="3">
    <source>
        <dbReference type="PIRSR" id="PIRSR607837-1"/>
    </source>
</evidence>
<organism evidence="4 5">
    <name type="scientific">Dictyobacter alpinus</name>
    <dbReference type="NCBI Taxonomy" id="2014873"/>
    <lineage>
        <taxon>Bacteria</taxon>
        <taxon>Bacillati</taxon>
        <taxon>Chloroflexota</taxon>
        <taxon>Ktedonobacteria</taxon>
        <taxon>Ktedonobacterales</taxon>
        <taxon>Dictyobacteraceae</taxon>
        <taxon>Dictyobacter</taxon>
    </lineage>
</organism>